<comment type="caution">
    <text evidence="2">The sequence shown here is derived from an EMBL/GenBank/DDBJ whole genome shotgun (WGS) entry which is preliminary data.</text>
</comment>
<name>A0AAV5JN65_9ROSI</name>
<organism evidence="2 3">
    <name type="scientific">Rubroshorea leprosula</name>
    <dbReference type="NCBI Taxonomy" id="152421"/>
    <lineage>
        <taxon>Eukaryota</taxon>
        <taxon>Viridiplantae</taxon>
        <taxon>Streptophyta</taxon>
        <taxon>Embryophyta</taxon>
        <taxon>Tracheophyta</taxon>
        <taxon>Spermatophyta</taxon>
        <taxon>Magnoliopsida</taxon>
        <taxon>eudicotyledons</taxon>
        <taxon>Gunneridae</taxon>
        <taxon>Pentapetalae</taxon>
        <taxon>rosids</taxon>
        <taxon>malvids</taxon>
        <taxon>Malvales</taxon>
        <taxon>Dipterocarpaceae</taxon>
        <taxon>Rubroshorea</taxon>
    </lineage>
</organism>
<sequence length="478" mass="56135">MRRRQRHQWGESSSAAPFVMEEQGNDPIRDMVMDANLHGIEYNMNEQASVEPIFEEAMGDAKEFFDLLQAANTTLYDRCDDGDTVLKWMSNWDYMLKCTRRWMKPEDRDRIPKDFYSTKKMMRRFSLGYKKYDVCVNNCFLYYGEFENKNYIACPICGEPRYKQGHVQQNQHIPRKSLWYLSITPRLKRLYMCRKIAEHMIWHLNYGGVSEKIVYPASAEAWKHFDQTYPDIASDPRNCVNMQEAKVSGMKSHDCYIFMQSLLPITFHDFLPKQVWEALTKISQFFKALCSPTIRVTDMEIWQGKIVETICQLERIFPPSFFDSMEHLAIHLPYEAKVGGPVQFHWMYPFERRMHGLKSLVKNKACPEGSICENYIISEISYFISLYFQGEVETRGDRIPRNLVGLGPSVNNGFSIFNNLGKPIGSLQQQRVLTAKERNAAMARSIIEMPDEQEYQHDKQNPFFKMMTLYLPNRLKPI</sequence>
<dbReference type="PANTHER" id="PTHR48258:SF3">
    <property type="entry name" value="FK506-BINDING PROTEIN 4-LIKE ISOFORM X1"/>
    <property type="match status" value="1"/>
</dbReference>
<proteinExistence type="predicted"/>
<dbReference type="Pfam" id="PF13960">
    <property type="entry name" value="DUF4218"/>
    <property type="match status" value="1"/>
</dbReference>
<gene>
    <name evidence="2" type="ORF">SLEP1_g23844</name>
</gene>
<dbReference type="InterPro" id="IPR025452">
    <property type="entry name" value="DUF4218"/>
</dbReference>
<evidence type="ECO:0000259" key="1">
    <source>
        <dbReference type="Pfam" id="PF13960"/>
    </source>
</evidence>
<evidence type="ECO:0000313" key="2">
    <source>
        <dbReference type="EMBL" id="GKV12727.1"/>
    </source>
</evidence>
<protein>
    <recommendedName>
        <fullName evidence="1">DUF4218 domain-containing protein</fullName>
    </recommendedName>
</protein>
<accession>A0AAV5JN65</accession>
<reference evidence="2 3" key="1">
    <citation type="journal article" date="2021" name="Commun. Biol.">
        <title>The genome of Shorea leprosula (Dipterocarpaceae) highlights the ecological relevance of drought in aseasonal tropical rainforests.</title>
        <authorList>
            <person name="Ng K.K.S."/>
            <person name="Kobayashi M.J."/>
            <person name="Fawcett J.A."/>
            <person name="Hatakeyama M."/>
            <person name="Paape T."/>
            <person name="Ng C.H."/>
            <person name="Ang C.C."/>
            <person name="Tnah L.H."/>
            <person name="Lee C.T."/>
            <person name="Nishiyama T."/>
            <person name="Sese J."/>
            <person name="O'Brien M.J."/>
            <person name="Copetti D."/>
            <person name="Mohd Noor M.I."/>
            <person name="Ong R.C."/>
            <person name="Putra M."/>
            <person name="Sireger I.Z."/>
            <person name="Indrioko S."/>
            <person name="Kosugi Y."/>
            <person name="Izuno A."/>
            <person name="Isagi Y."/>
            <person name="Lee S.L."/>
            <person name="Shimizu K.K."/>
        </authorList>
    </citation>
    <scope>NUCLEOTIDE SEQUENCE [LARGE SCALE GENOMIC DNA]</scope>
    <source>
        <strain evidence="2">214</strain>
    </source>
</reference>
<evidence type="ECO:0000313" key="3">
    <source>
        <dbReference type="Proteomes" id="UP001054252"/>
    </source>
</evidence>
<dbReference type="PANTHER" id="PTHR48258">
    <property type="entry name" value="DUF4218 DOMAIN-CONTAINING PROTEIN-RELATED"/>
    <property type="match status" value="1"/>
</dbReference>
<dbReference type="EMBL" id="BPVZ01000037">
    <property type="protein sequence ID" value="GKV12727.1"/>
    <property type="molecule type" value="Genomic_DNA"/>
</dbReference>
<dbReference type="AlphaFoldDB" id="A0AAV5JN65"/>
<feature type="domain" description="DUF4218" evidence="1">
    <location>
        <begin position="289"/>
        <end position="402"/>
    </location>
</feature>
<dbReference type="Proteomes" id="UP001054252">
    <property type="component" value="Unassembled WGS sequence"/>
</dbReference>
<keyword evidence="3" id="KW-1185">Reference proteome</keyword>